<keyword evidence="3 8" id="KW-0479">Metal-binding</keyword>
<feature type="zinc finger region" description="C3H1-type" evidence="8">
    <location>
        <begin position="111"/>
        <end position="138"/>
    </location>
</feature>
<dbReference type="Pfam" id="PF22191">
    <property type="entry name" value="IBR_1"/>
    <property type="match status" value="1"/>
</dbReference>
<evidence type="ECO:0000256" key="9">
    <source>
        <dbReference type="SAM" id="MobiDB-lite"/>
    </source>
</evidence>
<evidence type="ECO:0000313" key="13">
    <source>
        <dbReference type="Proteomes" id="UP001600888"/>
    </source>
</evidence>
<dbReference type="PROSITE" id="PS50103">
    <property type="entry name" value="ZF_C3H1"/>
    <property type="match status" value="3"/>
</dbReference>
<evidence type="ECO:0000313" key="12">
    <source>
        <dbReference type="EMBL" id="KAL2283067.1"/>
    </source>
</evidence>
<gene>
    <name evidence="12" type="ORF">FJTKL_10179</name>
</gene>
<dbReference type="Proteomes" id="UP001600888">
    <property type="component" value="Unassembled WGS sequence"/>
</dbReference>
<evidence type="ECO:0000259" key="11">
    <source>
        <dbReference type="PROSITE" id="PS51873"/>
    </source>
</evidence>
<feature type="zinc finger region" description="C3H1-type" evidence="8">
    <location>
        <begin position="13"/>
        <end position="40"/>
    </location>
</feature>
<keyword evidence="5 8" id="KW-0863">Zinc-finger</keyword>
<proteinExistence type="predicted"/>
<evidence type="ECO:0000256" key="6">
    <source>
        <dbReference type="ARBA" id="ARBA00022786"/>
    </source>
</evidence>
<feature type="zinc finger region" description="C3H1-type" evidence="8">
    <location>
        <begin position="59"/>
        <end position="86"/>
    </location>
</feature>
<feature type="domain" description="C3H1-type" evidence="10">
    <location>
        <begin position="59"/>
        <end position="86"/>
    </location>
</feature>
<dbReference type="InterPro" id="IPR013087">
    <property type="entry name" value="Znf_C2H2_type"/>
</dbReference>
<evidence type="ECO:0000256" key="3">
    <source>
        <dbReference type="ARBA" id="ARBA00022723"/>
    </source>
</evidence>
<keyword evidence="6" id="KW-0833">Ubl conjugation pathway</keyword>
<dbReference type="InterPro" id="IPR000571">
    <property type="entry name" value="Znf_CCCH"/>
</dbReference>
<evidence type="ECO:0000256" key="1">
    <source>
        <dbReference type="ARBA" id="ARBA00004906"/>
    </source>
</evidence>
<dbReference type="PROSITE" id="PS51873">
    <property type="entry name" value="TRIAD"/>
    <property type="match status" value="1"/>
</dbReference>
<dbReference type="SUPFAM" id="SSF90229">
    <property type="entry name" value="CCCH zinc finger"/>
    <property type="match status" value="3"/>
</dbReference>
<keyword evidence="7 8" id="KW-0862">Zinc</keyword>
<dbReference type="InterPro" id="IPR013083">
    <property type="entry name" value="Znf_RING/FYVE/PHD"/>
</dbReference>
<dbReference type="Gene3D" id="3.30.40.10">
    <property type="entry name" value="Zinc/RING finger domain, C3HC4 (zinc finger)"/>
    <property type="match status" value="1"/>
</dbReference>
<dbReference type="SMART" id="SM00356">
    <property type="entry name" value="ZnF_C3H1"/>
    <property type="match status" value="3"/>
</dbReference>
<dbReference type="PANTHER" id="PTHR22770:SF13">
    <property type="entry name" value="RING-TYPE DOMAIN-CONTAINING PROTEIN"/>
    <property type="match status" value="1"/>
</dbReference>
<dbReference type="InterPro" id="IPR036855">
    <property type="entry name" value="Znf_CCCH_sf"/>
</dbReference>
<dbReference type="SUPFAM" id="SSF57850">
    <property type="entry name" value="RING/U-box"/>
    <property type="match status" value="2"/>
</dbReference>
<dbReference type="PROSITE" id="PS00028">
    <property type="entry name" value="ZINC_FINGER_C2H2_1"/>
    <property type="match status" value="1"/>
</dbReference>
<keyword evidence="4" id="KW-0677">Repeat</keyword>
<evidence type="ECO:0000256" key="5">
    <source>
        <dbReference type="ARBA" id="ARBA00022771"/>
    </source>
</evidence>
<feature type="domain" description="C3H1-type" evidence="10">
    <location>
        <begin position="13"/>
        <end position="40"/>
    </location>
</feature>
<evidence type="ECO:0000259" key="10">
    <source>
        <dbReference type="PROSITE" id="PS50103"/>
    </source>
</evidence>
<feature type="region of interest" description="Disordered" evidence="9">
    <location>
        <begin position="84"/>
        <end position="110"/>
    </location>
</feature>
<keyword evidence="13" id="KW-1185">Reference proteome</keyword>
<evidence type="ECO:0000256" key="7">
    <source>
        <dbReference type="ARBA" id="ARBA00022833"/>
    </source>
</evidence>
<accession>A0ABR4EKU9</accession>
<dbReference type="PANTHER" id="PTHR22770">
    <property type="entry name" value="UBIQUITIN CONJUGATING ENZYME 7 INTERACTING PROTEIN-RELATED"/>
    <property type="match status" value="1"/>
</dbReference>
<dbReference type="InterPro" id="IPR044066">
    <property type="entry name" value="TRIAD_supradom"/>
</dbReference>
<comment type="pathway">
    <text evidence="1">Protein modification; protein ubiquitination.</text>
</comment>
<feature type="domain" description="RING-type" evidence="11">
    <location>
        <begin position="650"/>
        <end position="862"/>
    </location>
</feature>
<keyword evidence="2" id="KW-0808">Transferase</keyword>
<dbReference type="EMBL" id="JBAWTH010000045">
    <property type="protein sequence ID" value="KAL2283067.1"/>
    <property type="molecule type" value="Genomic_DNA"/>
</dbReference>
<dbReference type="Gene3D" id="1.20.120.1750">
    <property type="match status" value="1"/>
</dbReference>
<dbReference type="InterPro" id="IPR002867">
    <property type="entry name" value="IBR_dom"/>
</dbReference>
<evidence type="ECO:0000256" key="8">
    <source>
        <dbReference type="PROSITE-ProRule" id="PRU00723"/>
    </source>
</evidence>
<dbReference type="Pfam" id="PF01485">
    <property type="entry name" value="IBR"/>
    <property type="match status" value="1"/>
</dbReference>
<name>A0ABR4EKU9_9PEZI</name>
<dbReference type="InterPro" id="IPR051628">
    <property type="entry name" value="LUBAC_E3_Ligases"/>
</dbReference>
<organism evidence="12 13">
    <name type="scientific">Diaporthe vaccinii</name>
    <dbReference type="NCBI Taxonomy" id="105482"/>
    <lineage>
        <taxon>Eukaryota</taxon>
        <taxon>Fungi</taxon>
        <taxon>Dikarya</taxon>
        <taxon>Ascomycota</taxon>
        <taxon>Pezizomycotina</taxon>
        <taxon>Sordariomycetes</taxon>
        <taxon>Sordariomycetidae</taxon>
        <taxon>Diaporthales</taxon>
        <taxon>Diaporthaceae</taxon>
        <taxon>Diaporthe</taxon>
        <taxon>Diaporthe eres species complex</taxon>
    </lineage>
</organism>
<protein>
    <submittedName>
        <fullName evidence="12">Uncharacterized protein</fullName>
    </submittedName>
</protein>
<feature type="domain" description="C3H1-type" evidence="10">
    <location>
        <begin position="111"/>
        <end position="138"/>
    </location>
</feature>
<dbReference type="Gene3D" id="4.10.1000.10">
    <property type="entry name" value="Zinc finger, CCCH-type"/>
    <property type="match status" value="1"/>
</dbReference>
<evidence type="ECO:0000256" key="2">
    <source>
        <dbReference type="ARBA" id="ARBA00022679"/>
    </source>
</evidence>
<dbReference type="SMART" id="SM00647">
    <property type="entry name" value="IBR"/>
    <property type="match status" value="2"/>
</dbReference>
<evidence type="ECO:0000256" key="4">
    <source>
        <dbReference type="ARBA" id="ARBA00022737"/>
    </source>
</evidence>
<reference evidence="12 13" key="1">
    <citation type="submission" date="2024-03" db="EMBL/GenBank/DDBJ databases">
        <title>A high-quality draft genome sequence of Diaporthe vaccinii, a causative agent of upright dieback and viscid rot disease in cranberry plants.</title>
        <authorList>
            <person name="Sarrasin M."/>
            <person name="Lang B.F."/>
            <person name="Burger G."/>
        </authorList>
    </citation>
    <scope>NUCLEOTIDE SEQUENCE [LARGE SCALE GENOMIC DNA]</scope>
    <source>
        <strain evidence="12 13">IS7</strain>
    </source>
</reference>
<feature type="compositionally biased region" description="Basic and acidic residues" evidence="9">
    <location>
        <begin position="96"/>
        <end position="110"/>
    </location>
</feature>
<comment type="caution">
    <text evidence="12">The sequence shown here is derived from an EMBL/GenBank/DDBJ whole genome shotgun (WGS) entry which is preliminary data.</text>
</comment>
<dbReference type="CDD" id="cd22585">
    <property type="entry name" value="Rcat_RBR_DEAH12-like"/>
    <property type="match status" value="1"/>
</dbReference>
<dbReference type="Pfam" id="PF14608">
    <property type="entry name" value="zf-CCCH_2"/>
    <property type="match status" value="3"/>
</dbReference>
<sequence length="862" mass="94196">MERRVPIRTGEMSSSKMPCRFYAHGRCTKGARCPHLHDEEPQVRAASTTSPLFPPITMPKATKPCRFFASGTCKRGADCMYSHQNDSAMAPPSTARHSEGSGQRDHVPSDSRGEVQCYFFAKGECLKGDKCVFAHSGDTGAVSAEKPKLNEDWTRSFGGGLITFKDGAAVSNVCMPTDFSAVRLDNLAQHSDPGTVSRFLTGIGIMDKLASTRVLPSTNPHSSYCSAEVKAEDASFARRLCAKVASATDSQVEAVAIATPSQVSTGRRRIDCRKITCSWHRPVKIVWLNFGNRDIASKVQARFASGVYKILSHKVEASKPSGQNDWRNPLGWTVALSTVPGRASQIDVARDIPDYWKPRKINTGDPTYETDAETAKASVKSILMDIGPLAWWEDTSGPDSKRLKALARYVEDADAQRAASILNNTPLPFAKKAKLAVQVFTTVKFRVLTRIYKAVEPRIDAQRQAWEDARLWFTCYDSVNGYNVLKVEGEKRQVVADAADTLEKILAGEIAAADGVALWSPSMRSNNETYEKVKAIEHDTGTVILRNKRKCILKLYGPVGKCEEARSLLAAVAKDDSASTFSLKVTAKQLQWAQTGGLRSMSRALGGNRATFDDPLNPKAILISGSVDDHTRAKALLDAQDPSARTIGVEDADCCVCWTPAEDPVSTKCGHTYCGDCFENLCEAAFTSNGAQAHVACKGNGDQCRSTFSLEELEDTLSMEAMENLLELSFKSHIAKNPLKFRYCPTPNCEMIYRVGTARMHTCPRCVLMTCTSCHSPGGHAGMSCNEYKAQGSSDANNKLMRSLGIKECPRCKTAIEKTEGCNHMICGGCRIHICWKCLETFSASGACYAHLTKMHGGAFEH</sequence>
<dbReference type="CDD" id="cd20335">
    <property type="entry name" value="BRcat_RBR"/>
    <property type="match status" value="1"/>
</dbReference>